<evidence type="ECO:0000256" key="1">
    <source>
        <dbReference type="ARBA" id="ARBA00008676"/>
    </source>
</evidence>
<dbReference type="Proteomes" id="UP001524547">
    <property type="component" value="Unassembled WGS sequence"/>
</dbReference>
<keyword evidence="5" id="KW-0460">Magnesium</keyword>
<gene>
    <name evidence="5 6" type="primary">panB</name>
    <name evidence="6" type="ORF">NFI88_08375</name>
</gene>
<evidence type="ECO:0000256" key="5">
    <source>
        <dbReference type="HAMAP-Rule" id="MF_00156"/>
    </source>
</evidence>
<dbReference type="EMBL" id="JAMZEJ010000004">
    <property type="protein sequence ID" value="MCQ8240849.1"/>
    <property type="molecule type" value="Genomic_DNA"/>
</dbReference>
<dbReference type="Pfam" id="PF02548">
    <property type="entry name" value="Pantoate_transf"/>
    <property type="match status" value="1"/>
</dbReference>
<feature type="binding site" evidence="5">
    <location>
        <begin position="44"/>
        <end position="45"/>
    </location>
    <ligand>
        <name>3-methyl-2-oxobutanoate</name>
        <dbReference type="ChEBI" id="CHEBI:11851"/>
    </ligand>
</feature>
<dbReference type="PIRSF" id="PIRSF000388">
    <property type="entry name" value="Pantoate_hydroxy_MeTrfase"/>
    <property type="match status" value="1"/>
</dbReference>
<feature type="binding site" evidence="5">
    <location>
        <position position="83"/>
    </location>
    <ligand>
        <name>3-methyl-2-oxobutanoate</name>
        <dbReference type="ChEBI" id="CHEBI:11851"/>
    </ligand>
</feature>
<feature type="active site" description="Proton acceptor" evidence="5">
    <location>
        <position position="180"/>
    </location>
</feature>
<dbReference type="SUPFAM" id="SSF51621">
    <property type="entry name" value="Phosphoenolpyruvate/pyruvate domain"/>
    <property type="match status" value="1"/>
</dbReference>
<dbReference type="EC" id="2.1.2.11" evidence="5"/>
<evidence type="ECO:0000313" key="7">
    <source>
        <dbReference type="Proteomes" id="UP001524547"/>
    </source>
</evidence>
<dbReference type="Gene3D" id="3.20.20.60">
    <property type="entry name" value="Phosphoenolpyruvate-binding domains"/>
    <property type="match status" value="1"/>
</dbReference>
<dbReference type="NCBIfam" id="TIGR00222">
    <property type="entry name" value="panB"/>
    <property type="match status" value="1"/>
</dbReference>
<dbReference type="GO" id="GO:0003864">
    <property type="term" value="F:3-methyl-2-oxobutanoate hydroxymethyltransferase activity"/>
    <property type="evidence" value="ECO:0007669"/>
    <property type="project" value="UniProtKB-EC"/>
</dbReference>
<keyword evidence="4 5" id="KW-0808">Transferase</keyword>
<comment type="pathway">
    <text evidence="5">Cofactor biosynthesis; (R)-pantothenate biosynthesis; (R)-pantoate from 3-methyl-2-oxobutanoate: step 1/2.</text>
</comment>
<comment type="function">
    <text evidence="5">Catalyzes the reversible reaction in which hydroxymethyl group from 5,10-methylenetetrahydrofolate is transferred onto alpha-ketoisovalerate to form ketopantoate.</text>
</comment>
<keyword evidence="7" id="KW-1185">Reference proteome</keyword>
<keyword evidence="5" id="KW-0479">Metal-binding</keyword>
<comment type="cofactor">
    <cofactor evidence="5">
        <name>Mg(2+)</name>
        <dbReference type="ChEBI" id="CHEBI:18420"/>
    </cofactor>
    <text evidence="5">Binds 1 Mg(2+) ion per subunit.</text>
</comment>
<sequence>MRVTLRDLQRMKAAGERIVMLTAYDYPSALIAERAGVDMILVGDSLGMVVHGHETTLPVTLDDIVRHSAAVCRGARRALVVGDLPFLTYGTEADAVAAARRLLQEGGVQAVKLEGGAPVADIVRRLTGLGVPVMGHLGFTPQAQHQQGVRVQAKDGPEARRLLADALALQEAGAFGVVLELVPASLAAAVTSRLRIPTVGIGAGAGCDGQVQVWHDVLGLFEHKPPRHARRFAELGVAMEDALRAYVGEVRDGSFPTARQSASMDEAVLAAALEGPFDA</sequence>
<dbReference type="InterPro" id="IPR003700">
    <property type="entry name" value="Pantoate_hydroxy_MeTrfase"/>
</dbReference>
<name>A0ABT1VWY7_9PROT</name>
<comment type="catalytic activity">
    <reaction evidence="5">
        <text>(6R)-5,10-methylene-5,6,7,8-tetrahydrofolate + 3-methyl-2-oxobutanoate + H2O = 2-dehydropantoate + (6S)-5,6,7,8-tetrahydrofolate</text>
        <dbReference type="Rhea" id="RHEA:11824"/>
        <dbReference type="ChEBI" id="CHEBI:11561"/>
        <dbReference type="ChEBI" id="CHEBI:11851"/>
        <dbReference type="ChEBI" id="CHEBI:15377"/>
        <dbReference type="ChEBI" id="CHEBI:15636"/>
        <dbReference type="ChEBI" id="CHEBI:57453"/>
        <dbReference type="EC" id="2.1.2.11"/>
    </reaction>
</comment>
<comment type="similarity">
    <text evidence="1 5">Belongs to the PanB family.</text>
</comment>
<dbReference type="NCBIfam" id="NF001452">
    <property type="entry name" value="PRK00311.1"/>
    <property type="match status" value="1"/>
</dbReference>
<protein>
    <recommendedName>
        <fullName evidence="5">3-methyl-2-oxobutanoate hydroxymethyltransferase</fullName>
        <ecNumber evidence="5">2.1.2.11</ecNumber>
    </recommendedName>
    <alternativeName>
        <fullName evidence="5">Ketopantoate hydroxymethyltransferase</fullName>
        <shortName evidence="5">KPHMT</shortName>
    </alternativeName>
</protein>
<accession>A0ABT1VWY7</accession>
<dbReference type="CDD" id="cd06557">
    <property type="entry name" value="KPHMT-like"/>
    <property type="match status" value="1"/>
</dbReference>
<feature type="binding site" evidence="5">
    <location>
        <position position="114"/>
    </location>
    <ligand>
        <name>Mg(2+)</name>
        <dbReference type="ChEBI" id="CHEBI:18420"/>
    </ligand>
</feature>
<dbReference type="InterPro" id="IPR040442">
    <property type="entry name" value="Pyrv_kinase-like_dom_sf"/>
</dbReference>
<comment type="subunit">
    <text evidence="2 5">Homodecamer; pentamer of dimers.</text>
</comment>
<evidence type="ECO:0000313" key="6">
    <source>
        <dbReference type="EMBL" id="MCQ8240849.1"/>
    </source>
</evidence>
<comment type="caution">
    <text evidence="6">The sequence shown here is derived from an EMBL/GenBank/DDBJ whole genome shotgun (WGS) entry which is preliminary data.</text>
</comment>
<feature type="binding site" evidence="5">
    <location>
        <position position="83"/>
    </location>
    <ligand>
        <name>Mg(2+)</name>
        <dbReference type="ChEBI" id="CHEBI:18420"/>
    </ligand>
</feature>
<proteinExistence type="inferred from homology"/>
<dbReference type="PANTHER" id="PTHR20881">
    <property type="entry name" value="3-METHYL-2-OXOBUTANOATE HYDROXYMETHYLTRANSFERASE"/>
    <property type="match status" value="1"/>
</dbReference>
<dbReference type="InterPro" id="IPR015813">
    <property type="entry name" value="Pyrv/PenolPyrv_kinase-like_dom"/>
</dbReference>
<keyword evidence="3 5" id="KW-0566">Pantothenate biosynthesis</keyword>
<evidence type="ECO:0000256" key="2">
    <source>
        <dbReference type="ARBA" id="ARBA00011424"/>
    </source>
</evidence>
<dbReference type="RefSeq" id="WP_422919578.1">
    <property type="nucleotide sequence ID" value="NZ_JAMZEJ010000004.1"/>
</dbReference>
<evidence type="ECO:0000256" key="4">
    <source>
        <dbReference type="ARBA" id="ARBA00022679"/>
    </source>
</evidence>
<dbReference type="HAMAP" id="MF_00156">
    <property type="entry name" value="PanB"/>
    <property type="match status" value="1"/>
</dbReference>
<keyword evidence="5" id="KW-0963">Cytoplasm</keyword>
<evidence type="ECO:0000256" key="3">
    <source>
        <dbReference type="ARBA" id="ARBA00022655"/>
    </source>
</evidence>
<dbReference type="PANTHER" id="PTHR20881:SF0">
    <property type="entry name" value="3-METHYL-2-OXOBUTANOATE HYDROXYMETHYLTRANSFERASE"/>
    <property type="match status" value="1"/>
</dbReference>
<feature type="binding site" evidence="5">
    <location>
        <position position="112"/>
    </location>
    <ligand>
        <name>3-methyl-2-oxobutanoate</name>
        <dbReference type="ChEBI" id="CHEBI:11851"/>
    </ligand>
</feature>
<comment type="subcellular location">
    <subcellularLocation>
        <location evidence="5">Cytoplasm</location>
    </subcellularLocation>
</comment>
<reference evidence="6 7" key="1">
    <citation type="submission" date="2022-06" db="EMBL/GenBank/DDBJ databases">
        <title>Rhizosaccharibacter gen. nov. sp. nov. KSS12, endophytic bacteria isolated from sugarcane.</title>
        <authorList>
            <person name="Pitiwittayakul N."/>
        </authorList>
    </citation>
    <scope>NUCLEOTIDE SEQUENCE [LARGE SCALE GENOMIC DNA]</scope>
    <source>
        <strain evidence="6 7">KSS12</strain>
    </source>
</reference>
<feature type="binding site" evidence="5">
    <location>
        <position position="44"/>
    </location>
    <ligand>
        <name>Mg(2+)</name>
        <dbReference type="ChEBI" id="CHEBI:18420"/>
    </ligand>
</feature>
<organism evidence="6 7">
    <name type="scientific">Rhizosaccharibacter radicis</name>
    <dbReference type="NCBI Taxonomy" id="2782605"/>
    <lineage>
        <taxon>Bacteria</taxon>
        <taxon>Pseudomonadati</taxon>
        <taxon>Pseudomonadota</taxon>
        <taxon>Alphaproteobacteria</taxon>
        <taxon>Acetobacterales</taxon>
        <taxon>Acetobacteraceae</taxon>
        <taxon>Rhizosaccharibacter</taxon>
    </lineage>
</organism>